<feature type="compositionally biased region" description="Basic and acidic residues" evidence="1">
    <location>
        <begin position="8"/>
        <end position="22"/>
    </location>
</feature>
<feature type="region of interest" description="Disordered" evidence="1">
    <location>
        <begin position="1"/>
        <end position="51"/>
    </location>
</feature>
<organism evidence="2 3">
    <name type="scientific">Crotalus adamanteus</name>
    <name type="common">Eastern diamondback rattlesnake</name>
    <dbReference type="NCBI Taxonomy" id="8729"/>
    <lineage>
        <taxon>Eukaryota</taxon>
        <taxon>Metazoa</taxon>
        <taxon>Chordata</taxon>
        <taxon>Craniata</taxon>
        <taxon>Vertebrata</taxon>
        <taxon>Euteleostomi</taxon>
        <taxon>Lepidosauria</taxon>
        <taxon>Squamata</taxon>
        <taxon>Bifurcata</taxon>
        <taxon>Unidentata</taxon>
        <taxon>Episquamata</taxon>
        <taxon>Toxicofera</taxon>
        <taxon>Serpentes</taxon>
        <taxon>Colubroidea</taxon>
        <taxon>Viperidae</taxon>
        <taxon>Crotalinae</taxon>
        <taxon>Crotalus</taxon>
    </lineage>
</organism>
<dbReference type="PANTHER" id="PTHR37363">
    <property type="entry name" value="EKC/KEOPS COMPLEX SUBUNIT GON7"/>
    <property type="match status" value="1"/>
</dbReference>
<dbReference type="Pfam" id="PF15387">
    <property type="entry name" value="DUF4611"/>
    <property type="match status" value="1"/>
</dbReference>
<reference evidence="2 3" key="1">
    <citation type="journal article" date="2024" name="Proc. Natl. Acad. Sci. U.S.A.">
        <title>The genetic regulatory architecture and epigenomic basis for age-related changes in rattlesnake venom.</title>
        <authorList>
            <person name="Hogan M.P."/>
            <person name="Holding M.L."/>
            <person name="Nystrom G.S."/>
            <person name="Colston T.J."/>
            <person name="Bartlett D.A."/>
            <person name="Mason A.J."/>
            <person name="Ellsworth S.A."/>
            <person name="Rautsaw R.M."/>
            <person name="Lawrence K.C."/>
            <person name="Strickland J.L."/>
            <person name="He B."/>
            <person name="Fraser P."/>
            <person name="Margres M.J."/>
            <person name="Gilbert D.M."/>
            <person name="Gibbs H.L."/>
            <person name="Parkinson C.L."/>
            <person name="Rokyta D.R."/>
        </authorList>
    </citation>
    <scope>NUCLEOTIDE SEQUENCE [LARGE SCALE GENOMIC DNA]</scope>
    <source>
        <strain evidence="2">DRR0105</strain>
    </source>
</reference>
<dbReference type="InterPro" id="IPR027893">
    <property type="entry name" value="GON7_meta"/>
</dbReference>
<protein>
    <submittedName>
        <fullName evidence="2">Uncharacterized protein</fullName>
    </submittedName>
</protein>
<name>A0AAW1C4Z5_CROAD</name>
<dbReference type="Proteomes" id="UP001474421">
    <property type="component" value="Unassembled WGS sequence"/>
</dbReference>
<keyword evidence="3" id="KW-1185">Reference proteome</keyword>
<feature type="compositionally biased region" description="Basic and acidic residues" evidence="1">
    <location>
        <begin position="180"/>
        <end position="196"/>
    </location>
</feature>
<comment type="caution">
    <text evidence="2">The sequence shown here is derived from an EMBL/GenBank/DDBJ whole genome shotgun (WGS) entry which is preliminary data.</text>
</comment>
<dbReference type="PANTHER" id="PTHR37363:SF1">
    <property type="entry name" value="EKC_KEOPS COMPLEX SUBUNIT GON7"/>
    <property type="match status" value="1"/>
</dbReference>
<dbReference type="AlphaFoldDB" id="A0AAW1C4Z5"/>
<evidence type="ECO:0000313" key="3">
    <source>
        <dbReference type="Proteomes" id="UP001474421"/>
    </source>
</evidence>
<accession>A0AAW1C4Z5</accession>
<gene>
    <name evidence="2" type="ORF">NXF25_000652</name>
</gene>
<feature type="region of interest" description="Disordered" evidence="1">
    <location>
        <begin position="153"/>
        <end position="203"/>
    </location>
</feature>
<sequence>MLLRLSRKKPEAEEEKAGKREPATSGDEEQTGPSARERRQPITKGNGGGDKARLCDWLSPLTRSSSDYIAGRAGLVTHFRQREYAKTDWFLVGAGKRAMELQAELTGRDGLKRAWRVRCDPPGELRGLLAGLSQLREEVTARLGLLVQQESLAAAGDRDERGGEGDNGDEDDEEEEEEKEEGKHINTKGYSDEPPLKRTKPHS</sequence>
<proteinExistence type="predicted"/>
<evidence type="ECO:0000313" key="2">
    <source>
        <dbReference type="EMBL" id="KAK9409477.1"/>
    </source>
</evidence>
<feature type="compositionally biased region" description="Acidic residues" evidence="1">
    <location>
        <begin position="166"/>
        <end position="179"/>
    </location>
</feature>
<dbReference type="EMBL" id="JAOTOJ010000001">
    <property type="protein sequence ID" value="KAK9409477.1"/>
    <property type="molecule type" value="Genomic_DNA"/>
</dbReference>
<evidence type="ECO:0000256" key="1">
    <source>
        <dbReference type="SAM" id="MobiDB-lite"/>
    </source>
</evidence>
<dbReference type="GO" id="GO:0000408">
    <property type="term" value="C:EKC/KEOPS complex"/>
    <property type="evidence" value="ECO:0007669"/>
    <property type="project" value="InterPro"/>
</dbReference>